<gene>
    <name evidence="3" type="ORF">ACFOEX_01405</name>
</gene>
<sequence>MLKGAGVAAGQGARSGQEPGRSPAGGGFDPTVDTARLLRRVGFFVLVFLLPIGAVVSRRASVILTPVAVALLALASLIDRAPRSPATFLRNVFGSAGGVAALVLVGWAVLSIAWTQFPATAAEKVLQIGWMTFIGLAGVAAMPERVRTANLHLIPVGVAIGALGAIALGAFRAQDVNAELMDADPLDRGLVVLAVMVWPAVAWLACRGRVLGACVLLAVVAVATCVMPENAALLAVAVGAGLYALVRLTGDRGVRLAAIVMPALLAFAPLFPLVPRPFLKFFHGPMYPGAVALRAWAEETGREPLRMLTGHGLDTSIRSRLAGFLSPDAPRTLPFEIWYELGVVGALSAAAALYFAIMTARRQENPSLAAGIVACFGAAFAIASFGDANAQSWWLATLAAAIITFMAIRRGAFRAARPLAIGPLRRPPPRAGG</sequence>
<feature type="transmembrane region" description="Helical" evidence="2">
    <location>
        <begin position="37"/>
        <end position="56"/>
    </location>
</feature>
<dbReference type="Proteomes" id="UP001595536">
    <property type="component" value="Unassembled WGS sequence"/>
</dbReference>
<feature type="transmembrane region" description="Helical" evidence="2">
    <location>
        <begin position="125"/>
        <end position="142"/>
    </location>
</feature>
<evidence type="ECO:0000256" key="2">
    <source>
        <dbReference type="SAM" id="Phobius"/>
    </source>
</evidence>
<evidence type="ECO:0000313" key="4">
    <source>
        <dbReference type="Proteomes" id="UP001595536"/>
    </source>
</evidence>
<feature type="transmembrane region" description="Helical" evidence="2">
    <location>
        <begin position="188"/>
        <end position="205"/>
    </location>
</feature>
<feature type="transmembrane region" description="Helical" evidence="2">
    <location>
        <begin position="392"/>
        <end position="408"/>
    </location>
</feature>
<feature type="transmembrane region" description="Helical" evidence="2">
    <location>
        <begin position="256"/>
        <end position="274"/>
    </location>
</feature>
<organism evidence="3 4">
    <name type="scientific">Camelimonas abortus</name>
    <dbReference type="NCBI Taxonomy" id="1017184"/>
    <lineage>
        <taxon>Bacteria</taxon>
        <taxon>Pseudomonadati</taxon>
        <taxon>Pseudomonadota</taxon>
        <taxon>Alphaproteobacteria</taxon>
        <taxon>Hyphomicrobiales</taxon>
        <taxon>Chelatococcaceae</taxon>
        <taxon>Camelimonas</taxon>
    </lineage>
</organism>
<evidence type="ECO:0000256" key="1">
    <source>
        <dbReference type="SAM" id="MobiDB-lite"/>
    </source>
</evidence>
<keyword evidence="4" id="KW-1185">Reference proteome</keyword>
<feature type="transmembrane region" description="Helical" evidence="2">
    <location>
        <begin position="62"/>
        <end position="79"/>
    </location>
</feature>
<protein>
    <submittedName>
        <fullName evidence="3">Peptide ABC transporter permease</fullName>
    </submittedName>
</protein>
<dbReference type="RefSeq" id="WP_376832201.1">
    <property type="nucleotide sequence ID" value="NZ_JBHLWR010000006.1"/>
</dbReference>
<feature type="transmembrane region" description="Helical" evidence="2">
    <location>
        <begin position="149"/>
        <end position="168"/>
    </location>
</feature>
<accession>A0ABV7LBU8</accession>
<feature type="transmembrane region" description="Helical" evidence="2">
    <location>
        <begin position="368"/>
        <end position="386"/>
    </location>
</feature>
<feature type="transmembrane region" description="Helical" evidence="2">
    <location>
        <begin position="337"/>
        <end position="356"/>
    </location>
</feature>
<feature type="transmembrane region" description="Helical" evidence="2">
    <location>
        <begin position="91"/>
        <end position="113"/>
    </location>
</feature>
<evidence type="ECO:0000313" key="3">
    <source>
        <dbReference type="EMBL" id="MFC3265017.1"/>
    </source>
</evidence>
<keyword evidence="2" id="KW-0472">Membrane</keyword>
<reference evidence="4" key="1">
    <citation type="journal article" date="2019" name="Int. J. Syst. Evol. Microbiol.">
        <title>The Global Catalogue of Microorganisms (GCM) 10K type strain sequencing project: providing services to taxonomists for standard genome sequencing and annotation.</title>
        <authorList>
            <consortium name="The Broad Institute Genomics Platform"/>
            <consortium name="The Broad Institute Genome Sequencing Center for Infectious Disease"/>
            <person name="Wu L."/>
            <person name="Ma J."/>
        </authorList>
    </citation>
    <scope>NUCLEOTIDE SEQUENCE [LARGE SCALE GENOMIC DNA]</scope>
    <source>
        <strain evidence="4">CCM 7941</strain>
    </source>
</reference>
<feature type="transmembrane region" description="Helical" evidence="2">
    <location>
        <begin position="232"/>
        <end position="249"/>
    </location>
</feature>
<keyword evidence="2" id="KW-0812">Transmembrane</keyword>
<proteinExistence type="predicted"/>
<comment type="caution">
    <text evidence="3">The sequence shown here is derived from an EMBL/GenBank/DDBJ whole genome shotgun (WGS) entry which is preliminary data.</text>
</comment>
<feature type="region of interest" description="Disordered" evidence="1">
    <location>
        <begin position="1"/>
        <end position="26"/>
    </location>
</feature>
<dbReference type="EMBL" id="JBHRUV010000008">
    <property type="protein sequence ID" value="MFC3265017.1"/>
    <property type="molecule type" value="Genomic_DNA"/>
</dbReference>
<keyword evidence="2" id="KW-1133">Transmembrane helix</keyword>
<name>A0ABV7LBU8_9HYPH</name>
<feature type="transmembrane region" description="Helical" evidence="2">
    <location>
        <begin position="210"/>
        <end position="226"/>
    </location>
</feature>